<name>A0AAV7T8Z0_PLEWA</name>
<feature type="region of interest" description="Disordered" evidence="1">
    <location>
        <begin position="102"/>
        <end position="138"/>
    </location>
</feature>
<feature type="region of interest" description="Disordered" evidence="1">
    <location>
        <begin position="1"/>
        <end position="53"/>
    </location>
</feature>
<evidence type="ECO:0000313" key="2">
    <source>
        <dbReference type="EMBL" id="KAJ1172761.1"/>
    </source>
</evidence>
<evidence type="ECO:0000313" key="3">
    <source>
        <dbReference type="Proteomes" id="UP001066276"/>
    </source>
</evidence>
<sequence>MAAGARGDKKKEEKKTPEKQKEVPRARGKGRGEGARTPQLPQRPHGGGRSEGKVVKINNGLSIVPHLPCATSEAPTWREFRCSGVGGRQPLRHTRHLEPTRARCSGVGGRQPLRHTRHSEPTRARVRGGHQAARRASTCAASGFEAGIRMK</sequence>
<gene>
    <name evidence="2" type="ORF">NDU88_004603</name>
</gene>
<accession>A0AAV7T8Z0</accession>
<comment type="caution">
    <text evidence="2">The sequence shown here is derived from an EMBL/GenBank/DDBJ whole genome shotgun (WGS) entry which is preliminary data.</text>
</comment>
<feature type="compositionally biased region" description="Basic and acidic residues" evidence="1">
    <location>
        <begin position="1"/>
        <end position="34"/>
    </location>
</feature>
<dbReference type="AlphaFoldDB" id="A0AAV7T8Z0"/>
<proteinExistence type="predicted"/>
<organism evidence="2 3">
    <name type="scientific">Pleurodeles waltl</name>
    <name type="common">Iberian ribbed newt</name>
    <dbReference type="NCBI Taxonomy" id="8319"/>
    <lineage>
        <taxon>Eukaryota</taxon>
        <taxon>Metazoa</taxon>
        <taxon>Chordata</taxon>
        <taxon>Craniata</taxon>
        <taxon>Vertebrata</taxon>
        <taxon>Euteleostomi</taxon>
        <taxon>Amphibia</taxon>
        <taxon>Batrachia</taxon>
        <taxon>Caudata</taxon>
        <taxon>Salamandroidea</taxon>
        <taxon>Salamandridae</taxon>
        <taxon>Pleurodelinae</taxon>
        <taxon>Pleurodeles</taxon>
    </lineage>
</organism>
<protein>
    <submittedName>
        <fullName evidence="2">Uncharacterized protein</fullName>
    </submittedName>
</protein>
<dbReference type="EMBL" id="JANPWB010000007">
    <property type="protein sequence ID" value="KAJ1172761.1"/>
    <property type="molecule type" value="Genomic_DNA"/>
</dbReference>
<keyword evidence="3" id="KW-1185">Reference proteome</keyword>
<evidence type="ECO:0000256" key="1">
    <source>
        <dbReference type="SAM" id="MobiDB-lite"/>
    </source>
</evidence>
<reference evidence="2" key="1">
    <citation type="journal article" date="2022" name="bioRxiv">
        <title>Sequencing and chromosome-scale assembly of the giantPleurodeles waltlgenome.</title>
        <authorList>
            <person name="Brown T."/>
            <person name="Elewa A."/>
            <person name="Iarovenko S."/>
            <person name="Subramanian E."/>
            <person name="Araus A.J."/>
            <person name="Petzold A."/>
            <person name="Susuki M."/>
            <person name="Suzuki K.-i.T."/>
            <person name="Hayashi T."/>
            <person name="Toyoda A."/>
            <person name="Oliveira C."/>
            <person name="Osipova E."/>
            <person name="Leigh N.D."/>
            <person name="Simon A."/>
            <person name="Yun M.H."/>
        </authorList>
    </citation>
    <scope>NUCLEOTIDE SEQUENCE</scope>
    <source>
        <strain evidence="2">20211129_DDA</strain>
        <tissue evidence="2">Liver</tissue>
    </source>
</reference>
<dbReference type="Proteomes" id="UP001066276">
    <property type="component" value="Chromosome 4_1"/>
</dbReference>